<sequence>MDGERTQLQVPGTDVELGVIRHGHWGRPVLVFPSEAGRAEDFADNGMVEAVRDLVDGGRVSFFCVDSADRWSWSDNAATTEERAHRHQAYTRWLEHAVVPWIRSQVGDQAPPLMTLGVSLGAYHAVHFTLTHAHVVPLAIGMSGSYDVTSWHGHGDHGDATYFANPMSYVAGMHGEHLEWLRRHASVLLTVGQGPFEVQPTRALPSTQELAELLQRKGIPCELDLWGHDVAHDWPWWRKQLAHHLPRFC</sequence>
<protein>
    <submittedName>
        <fullName evidence="1">Esterase/lipase superfamily enzyme</fullName>
    </submittedName>
</protein>
<dbReference type="AlphaFoldDB" id="A0A542X9U3"/>
<dbReference type="Gene3D" id="3.40.50.1820">
    <property type="entry name" value="alpha/beta hydrolase"/>
    <property type="match status" value="1"/>
</dbReference>
<dbReference type="Proteomes" id="UP000318336">
    <property type="component" value="Unassembled WGS sequence"/>
</dbReference>
<dbReference type="SUPFAM" id="SSF53474">
    <property type="entry name" value="alpha/beta-Hydrolases"/>
    <property type="match status" value="1"/>
</dbReference>
<organism evidence="1 2">
    <name type="scientific">Barrientosiimonas humi</name>
    <dbReference type="NCBI Taxonomy" id="999931"/>
    <lineage>
        <taxon>Bacteria</taxon>
        <taxon>Bacillati</taxon>
        <taxon>Actinomycetota</taxon>
        <taxon>Actinomycetes</taxon>
        <taxon>Micrococcales</taxon>
        <taxon>Dermacoccaceae</taxon>
        <taxon>Barrientosiimonas</taxon>
    </lineage>
</organism>
<comment type="caution">
    <text evidence="1">The sequence shown here is derived from an EMBL/GenBank/DDBJ whole genome shotgun (WGS) entry which is preliminary data.</text>
</comment>
<dbReference type="EMBL" id="VFOK01000001">
    <property type="protein sequence ID" value="TQL32516.1"/>
    <property type="molecule type" value="Genomic_DNA"/>
</dbReference>
<dbReference type="InterPro" id="IPR029058">
    <property type="entry name" value="AB_hydrolase_fold"/>
</dbReference>
<dbReference type="InterPro" id="IPR000801">
    <property type="entry name" value="Esterase-like"/>
</dbReference>
<dbReference type="OrthoDB" id="9775130at2"/>
<evidence type="ECO:0000313" key="1">
    <source>
        <dbReference type="EMBL" id="TQL32516.1"/>
    </source>
</evidence>
<evidence type="ECO:0000313" key="2">
    <source>
        <dbReference type="Proteomes" id="UP000318336"/>
    </source>
</evidence>
<dbReference type="Pfam" id="PF00756">
    <property type="entry name" value="Esterase"/>
    <property type="match status" value="1"/>
</dbReference>
<proteinExistence type="predicted"/>
<name>A0A542X9U3_9MICO</name>
<keyword evidence="2" id="KW-1185">Reference proteome</keyword>
<gene>
    <name evidence="1" type="ORF">FB554_0642</name>
</gene>
<dbReference type="RefSeq" id="WP_142004600.1">
    <property type="nucleotide sequence ID" value="NZ_CAJTBP010000001.1"/>
</dbReference>
<accession>A0A542X9U3</accession>
<reference evidence="1 2" key="1">
    <citation type="submission" date="2019-06" db="EMBL/GenBank/DDBJ databases">
        <title>Sequencing the genomes of 1000 actinobacteria strains.</title>
        <authorList>
            <person name="Klenk H.-P."/>
        </authorList>
    </citation>
    <scope>NUCLEOTIDE SEQUENCE [LARGE SCALE GENOMIC DNA]</scope>
    <source>
        <strain evidence="1 2">DSM 24617</strain>
    </source>
</reference>